<protein>
    <submittedName>
        <fullName evidence="1">Uncharacterized protein</fullName>
    </submittedName>
</protein>
<dbReference type="Proteomes" id="UP000267096">
    <property type="component" value="Unassembled WGS sequence"/>
</dbReference>
<keyword evidence="2" id="KW-1185">Reference proteome</keyword>
<sequence length="81" mass="9208">MYSSLVAVTDILEKIHKCNEKACERGSLTLKRRIGDESTFENDRVEVGRRLKEAIGEHQTIMHDIRPLLKSLASVSELILD</sequence>
<reference evidence="1 2" key="1">
    <citation type="submission" date="2018-11" db="EMBL/GenBank/DDBJ databases">
        <authorList>
            <consortium name="Pathogen Informatics"/>
        </authorList>
    </citation>
    <scope>NUCLEOTIDE SEQUENCE [LARGE SCALE GENOMIC DNA]</scope>
</reference>
<dbReference type="AlphaFoldDB" id="A0A3P6P4G9"/>
<accession>A0A3P6P4G9</accession>
<evidence type="ECO:0000313" key="1">
    <source>
        <dbReference type="EMBL" id="VDK28247.1"/>
    </source>
</evidence>
<gene>
    <name evidence="1" type="ORF">ASIM_LOCUS6984</name>
</gene>
<name>A0A3P6P4G9_ANISI</name>
<proteinExistence type="predicted"/>
<evidence type="ECO:0000313" key="2">
    <source>
        <dbReference type="Proteomes" id="UP000267096"/>
    </source>
</evidence>
<dbReference type="EMBL" id="UYRR01016107">
    <property type="protein sequence ID" value="VDK28247.1"/>
    <property type="molecule type" value="Genomic_DNA"/>
</dbReference>
<organism evidence="1 2">
    <name type="scientific">Anisakis simplex</name>
    <name type="common">Herring worm</name>
    <dbReference type="NCBI Taxonomy" id="6269"/>
    <lineage>
        <taxon>Eukaryota</taxon>
        <taxon>Metazoa</taxon>
        <taxon>Ecdysozoa</taxon>
        <taxon>Nematoda</taxon>
        <taxon>Chromadorea</taxon>
        <taxon>Rhabditida</taxon>
        <taxon>Spirurina</taxon>
        <taxon>Ascaridomorpha</taxon>
        <taxon>Ascaridoidea</taxon>
        <taxon>Anisakidae</taxon>
        <taxon>Anisakis</taxon>
        <taxon>Anisakis simplex complex</taxon>
    </lineage>
</organism>